<keyword evidence="1" id="KW-0812">Transmembrane</keyword>
<evidence type="ECO:0000313" key="2">
    <source>
        <dbReference type="EMBL" id="VAW07152.1"/>
    </source>
</evidence>
<sequence length="49" mass="5364">MSKILESLPLTIVAGIVLTVIMVFATNQLENMNQSAGEKTISDIQKKMN</sequence>
<feature type="transmembrane region" description="Helical" evidence="1">
    <location>
        <begin position="7"/>
        <end position="25"/>
    </location>
</feature>
<gene>
    <name evidence="2" type="ORF">MNBD_ALPHA01-84</name>
</gene>
<reference evidence="2" key="1">
    <citation type="submission" date="2018-06" db="EMBL/GenBank/DDBJ databases">
        <authorList>
            <person name="Zhirakovskaya E."/>
        </authorList>
    </citation>
    <scope>NUCLEOTIDE SEQUENCE</scope>
</reference>
<keyword evidence="1" id="KW-1133">Transmembrane helix</keyword>
<protein>
    <submittedName>
        <fullName evidence="2">Uncharacterized protein</fullName>
    </submittedName>
</protein>
<dbReference type="AlphaFoldDB" id="A0A3B0SY64"/>
<accession>A0A3B0SY64</accession>
<keyword evidence="1" id="KW-0472">Membrane</keyword>
<name>A0A3B0SY64_9ZZZZ</name>
<proteinExistence type="predicted"/>
<organism evidence="2">
    <name type="scientific">hydrothermal vent metagenome</name>
    <dbReference type="NCBI Taxonomy" id="652676"/>
    <lineage>
        <taxon>unclassified sequences</taxon>
        <taxon>metagenomes</taxon>
        <taxon>ecological metagenomes</taxon>
    </lineage>
</organism>
<dbReference type="EMBL" id="UOEJ01000260">
    <property type="protein sequence ID" value="VAW07152.1"/>
    <property type="molecule type" value="Genomic_DNA"/>
</dbReference>
<evidence type="ECO:0000256" key="1">
    <source>
        <dbReference type="SAM" id="Phobius"/>
    </source>
</evidence>